<dbReference type="EMBL" id="KQ459011">
    <property type="protein sequence ID" value="KPJ04365.1"/>
    <property type="molecule type" value="Genomic_DNA"/>
</dbReference>
<dbReference type="Gene3D" id="3.30.190.20">
    <property type="match status" value="1"/>
</dbReference>
<keyword evidence="2 4" id="KW-0689">Ribosomal protein</keyword>
<dbReference type="CDD" id="cd00403">
    <property type="entry name" value="Ribosomal_L1"/>
    <property type="match status" value="1"/>
</dbReference>
<dbReference type="SUPFAM" id="SSF56808">
    <property type="entry name" value="Ribosomal protein L1"/>
    <property type="match status" value="1"/>
</dbReference>
<reference evidence="4 5" key="1">
    <citation type="journal article" date="2015" name="Nat. Commun.">
        <title>Outbred genome sequencing and CRISPR/Cas9 gene editing in butterflies.</title>
        <authorList>
            <person name="Li X."/>
            <person name="Fan D."/>
            <person name="Zhang W."/>
            <person name="Liu G."/>
            <person name="Zhang L."/>
            <person name="Zhao L."/>
            <person name="Fang X."/>
            <person name="Chen L."/>
            <person name="Dong Y."/>
            <person name="Chen Y."/>
            <person name="Ding Y."/>
            <person name="Zhao R."/>
            <person name="Feng M."/>
            <person name="Zhu Y."/>
            <person name="Feng Y."/>
            <person name="Jiang X."/>
            <person name="Zhu D."/>
            <person name="Xiang H."/>
            <person name="Feng X."/>
            <person name="Li S."/>
            <person name="Wang J."/>
            <person name="Zhang G."/>
            <person name="Kronforst M.R."/>
            <person name="Wang W."/>
        </authorList>
    </citation>
    <scope>NUCLEOTIDE SEQUENCE [LARGE SCALE GENOMIC DNA]</scope>
    <source>
        <strain evidence="4">Ya'a_city_454_Px</strain>
        <tissue evidence="4">Whole body</tissue>
    </source>
</reference>
<evidence type="ECO:0000313" key="5">
    <source>
        <dbReference type="Proteomes" id="UP000053268"/>
    </source>
</evidence>
<proteinExistence type="inferred from homology"/>
<keyword evidence="3" id="KW-0687">Ribonucleoprotein</keyword>
<dbReference type="InterPro" id="IPR023674">
    <property type="entry name" value="Ribosomal_uL1-like"/>
</dbReference>
<dbReference type="InterPro" id="IPR028364">
    <property type="entry name" value="Ribosomal_uL1/biogenesis"/>
</dbReference>
<protein>
    <submittedName>
        <fullName evidence="4">39S ribosomal protein L1, mitochondrial</fullName>
    </submittedName>
</protein>
<keyword evidence="5" id="KW-1185">Reference proteome</keyword>
<evidence type="ECO:0000313" key="4">
    <source>
        <dbReference type="EMBL" id="KPJ04365.1"/>
    </source>
</evidence>
<dbReference type="Pfam" id="PF00687">
    <property type="entry name" value="Ribosomal_L1"/>
    <property type="match status" value="1"/>
</dbReference>
<organism evidence="4 5">
    <name type="scientific">Papilio xuthus</name>
    <name type="common">Asian swallowtail butterfly</name>
    <dbReference type="NCBI Taxonomy" id="66420"/>
    <lineage>
        <taxon>Eukaryota</taxon>
        <taxon>Metazoa</taxon>
        <taxon>Ecdysozoa</taxon>
        <taxon>Arthropoda</taxon>
        <taxon>Hexapoda</taxon>
        <taxon>Insecta</taxon>
        <taxon>Pterygota</taxon>
        <taxon>Neoptera</taxon>
        <taxon>Endopterygota</taxon>
        <taxon>Lepidoptera</taxon>
        <taxon>Glossata</taxon>
        <taxon>Ditrysia</taxon>
        <taxon>Papilionoidea</taxon>
        <taxon>Papilionidae</taxon>
        <taxon>Papilioninae</taxon>
        <taxon>Papilio</taxon>
    </lineage>
</organism>
<dbReference type="AlphaFoldDB" id="A0A194QHF4"/>
<sequence>MGLLRMLWEDYFIFAPLSSKTIGEMKFRFLNSMAGTLIRTLFNNLSIYGPNTANLRTIHTSTLFYAARKGTRAKARAKKVKVEITKVGFIPHNQRKKDKASKATINKHLDDSYKRVSNDNVFPMRYYRWVVYTAEDAVKAHQETHHPTMYNLPDALVFAKVEMNMEAVKKNRYMDSFTRLTLLPHSFPRDEERTILAFCKGPELIKQALEAGATTVGANEIVKKIQDGEIKLADYDFVIAHPSMITELVPIRGLMKRRFPNVRNGTLDPNICDLVKKFSAGIQYRVTKDETQENFGSVEVPVGRLNMEAKQVAENIDALLKDVQSARPKRDGLFITRCFIVSPPSTEVLKIDPFVHVDRTLSKEVQEDSDDEGEAVAATA</sequence>
<dbReference type="InterPro" id="IPR016095">
    <property type="entry name" value="Ribosomal_uL1_3-a/b-sand"/>
</dbReference>
<evidence type="ECO:0000256" key="2">
    <source>
        <dbReference type="ARBA" id="ARBA00022980"/>
    </source>
</evidence>
<accession>A0A194QHF4</accession>
<evidence type="ECO:0000256" key="1">
    <source>
        <dbReference type="ARBA" id="ARBA00010531"/>
    </source>
</evidence>
<dbReference type="PANTHER" id="PTHR36427:SF3">
    <property type="entry name" value="LARGE RIBOSOMAL SUBUNIT PROTEIN UL1M"/>
    <property type="match status" value="1"/>
</dbReference>
<dbReference type="Gene3D" id="3.40.50.790">
    <property type="match status" value="1"/>
</dbReference>
<dbReference type="GO" id="GO:1990904">
    <property type="term" value="C:ribonucleoprotein complex"/>
    <property type="evidence" value="ECO:0007669"/>
    <property type="project" value="UniProtKB-KW"/>
</dbReference>
<comment type="similarity">
    <text evidence="1">Belongs to the universal ribosomal protein uL1 family.</text>
</comment>
<name>A0A194QHF4_PAPXU</name>
<dbReference type="Proteomes" id="UP000053268">
    <property type="component" value="Unassembled WGS sequence"/>
</dbReference>
<dbReference type="GO" id="GO:0005840">
    <property type="term" value="C:ribosome"/>
    <property type="evidence" value="ECO:0007669"/>
    <property type="project" value="UniProtKB-KW"/>
</dbReference>
<dbReference type="PANTHER" id="PTHR36427">
    <property type="entry name" value="54S RIBOSOMAL PROTEIN L1, MITOCHONDRIAL"/>
    <property type="match status" value="1"/>
</dbReference>
<dbReference type="STRING" id="66420.A0A194QHF4"/>
<evidence type="ECO:0000256" key="3">
    <source>
        <dbReference type="ARBA" id="ARBA00023274"/>
    </source>
</evidence>
<gene>
    <name evidence="4" type="ORF">RR46_01734</name>
</gene>